<comment type="subcellular location">
    <subcellularLocation>
        <location evidence="1">Membrane</location>
        <topology evidence="1">Single-pass membrane protein</topology>
    </subcellularLocation>
</comment>
<comment type="similarity">
    <text evidence="2 7">Belongs to the cytochrome P450 family.</text>
</comment>
<keyword evidence="9" id="KW-1185">Reference proteome</keyword>
<dbReference type="InterPro" id="IPR044225">
    <property type="entry name" value="KO_chloroplastic"/>
</dbReference>
<dbReference type="PRINTS" id="PR00385">
    <property type="entry name" value="P450"/>
</dbReference>
<keyword evidence="6 7" id="KW-0408">Iron</keyword>
<evidence type="ECO:0000313" key="8">
    <source>
        <dbReference type="EMBL" id="KAK6938737.1"/>
    </source>
</evidence>
<keyword evidence="3" id="KW-0812">Transmembrane</keyword>
<proteinExistence type="inferred from homology"/>
<dbReference type="Proteomes" id="UP001370490">
    <property type="component" value="Unassembled WGS sequence"/>
</dbReference>
<keyword evidence="6 7" id="KW-0349">Heme</keyword>
<feature type="binding site" description="axial binding residue" evidence="6">
    <location>
        <position position="177"/>
    </location>
    <ligand>
        <name>heme</name>
        <dbReference type="ChEBI" id="CHEBI:30413"/>
    </ligand>
    <ligandPart>
        <name>Fe</name>
        <dbReference type="ChEBI" id="CHEBI:18248"/>
    </ligandPart>
</feature>
<dbReference type="GO" id="GO:0010241">
    <property type="term" value="P:ent-kaurene oxidation to kaurenoic acid"/>
    <property type="evidence" value="ECO:0007669"/>
    <property type="project" value="InterPro"/>
</dbReference>
<dbReference type="AlphaFoldDB" id="A0AAN8VZP5"/>
<name>A0AAN8VZP5_9MAGN</name>
<keyword evidence="4" id="KW-1133">Transmembrane helix</keyword>
<evidence type="ECO:0000256" key="3">
    <source>
        <dbReference type="ARBA" id="ARBA00022692"/>
    </source>
</evidence>
<dbReference type="GO" id="GO:0009707">
    <property type="term" value="C:chloroplast outer membrane"/>
    <property type="evidence" value="ECO:0007669"/>
    <property type="project" value="TreeGrafter"/>
</dbReference>
<dbReference type="InterPro" id="IPR036396">
    <property type="entry name" value="Cyt_P450_sf"/>
</dbReference>
<keyword evidence="6 7" id="KW-0479">Metal-binding</keyword>
<dbReference type="InterPro" id="IPR001128">
    <property type="entry name" value="Cyt_P450"/>
</dbReference>
<dbReference type="InterPro" id="IPR017972">
    <property type="entry name" value="Cyt_P450_CS"/>
</dbReference>
<evidence type="ECO:0000256" key="1">
    <source>
        <dbReference type="ARBA" id="ARBA00004167"/>
    </source>
</evidence>
<dbReference type="Pfam" id="PF00067">
    <property type="entry name" value="p450"/>
    <property type="match status" value="2"/>
</dbReference>
<accession>A0AAN8VZP5</accession>
<sequence length="227" mass="26423">MDIHRDAVMKALINEQWKRFVTAGEDERQCFLYNLLEHGKHLKEKQLQMLLWEPIIETSDTTLVTTEWAMYELGKDRVRQELLYNEITRICGSNKVTEDMLSQIPYLTAVFHETLRYHNPVAMVPLRYIAINPYGCYMDKKQRENPDQWLPERFLDPKFDPMDLHKTMAFGGGRRVCAGALQASLIACTALGRFVQLKQEEEEDVDTVGLTTLKLRPLHVARKPRKG</sequence>
<dbReference type="SUPFAM" id="SSF48264">
    <property type="entry name" value="Cytochrome P450"/>
    <property type="match status" value="1"/>
</dbReference>
<evidence type="ECO:0000256" key="7">
    <source>
        <dbReference type="RuleBase" id="RU000461"/>
    </source>
</evidence>
<dbReference type="GO" id="GO:0009686">
    <property type="term" value="P:gibberellin biosynthetic process"/>
    <property type="evidence" value="ECO:0007669"/>
    <property type="project" value="InterPro"/>
</dbReference>
<evidence type="ECO:0000256" key="6">
    <source>
        <dbReference type="PIRSR" id="PIRSR602401-1"/>
    </source>
</evidence>
<keyword evidence="5" id="KW-0472">Membrane</keyword>
<reference evidence="8 9" key="1">
    <citation type="submission" date="2023-12" db="EMBL/GenBank/DDBJ databases">
        <title>A high-quality genome assembly for Dillenia turbinata (Dilleniales).</title>
        <authorList>
            <person name="Chanderbali A."/>
        </authorList>
    </citation>
    <scope>NUCLEOTIDE SEQUENCE [LARGE SCALE GENOMIC DNA]</scope>
    <source>
        <strain evidence="8">LSX21</strain>
        <tissue evidence="8">Leaf</tissue>
    </source>
</reference>
<dbReference type="InterPro" id="IPR002401">
    <property type="entry name" value="Cyt_P450_E_grp-I"/>
</dbReference>
<protein>
    <submittedName>
        <fullName evidence="8">Cytochrome P450</fullName>
    </submittedName>
</protein>
<evidence type="ECO:0000256" key="4">
    <source>
        <dbReference type="ARBA" id="ARBA00022989"/>
    </source>
</evidence>
<comment type="caution">
    <text evidence="8">The sequence shown here is derived from an EMBL/GenBank/DDBJ whole genome shotgun (WGS) entry which is preliminary data.</text>
</comment>
<dbReference type="Gene3D" id="1.10.630.10">
    <property type="entry name" value="Cytochrome P450"/>
    <property type="match status" value="1"/>
</dbReference>
<dbReference type="EMBL" id="JBAMMX010000006">
    <property type="protein sequence ID" value="KAK6938737.1"/>
    <property type="molecule type" value="Genomic_DNA"/>
</dbReference>
<dbReference type="GO" id="GO:0020037">
    <property type="term" value="F:heme binding"/>
    <property type="evidence" value="ECO:0007669"/>
    <property type="project" value="InterPro"/>
</dbReference>
<dbReference type="GO" id="GO:0052615">
    <property type="term" value="F:ent-kaurene oxidase activity"/>
    <property type="evidence" value="ECO:0007669"/>
    <property type="project" value="InterPro"/>
</dbReference>
<dbReference type="GO" id="GO:0005506">
    <property type="term" value="F:iron ion binding"/>
    <property type="evidence" value="ECO:0007669"/>
    <property type="project" value="InterPro"/>
</dbReference>
<comment type="cofactor">
    <cofactor evidence="6">
        <name>heme</name>
        <dbReference type="ChEBI" id="CHEBI:30413"/>
    </cofactor>
</comment>
<dbReference type="PANTHER" id="PTHR47283">
    <property type="entry name" value="ENT-KAURENE OXIDASE, CHLOROPLASTIC"/>
    <property type="match status" value="1"/>
</dbReference>
<keyword evidence="7" id="KW-0560">Oxidoreductase</keyword>
<organism evidence="8 9">
    <name type="scientific">Dillenia turbinata</name>
    <dbReference type="NCBI Taxonomy" id="194707"/>
    <lineage>
        <taxon>Eukaryota</taxon>
        <taxon>Viridiplantae</taxon>
        <taxon>Streptophyta</taxon>
        <taxon>Embryophyta</taxon>
        <taxon>Tracheophyta</taxon>
        <taxon>Spermatophyta</taxon>
        <taxon>Magnoliopsida</taxon>
        <taxon>eudicotyledons</taxon>
        <taxon>Gunneridae</taxon>
        <taxon>Pentapetalae</taxon>
        <taxon>Dilleniales</taxon>
        <taxon>Dilleniaceae</taxon>
        <taxon>Dillenia</taxon>
    </lineage>
</organism>
<gene>
    <name evidence="8" type="ORF">RJ641_032245</name>
</gene>
<dbReference type="PANTHER" id="PTHR47283:SF1">
    <property type="entry name" value="ENT-KAURENE OXIDASE, CHLOROPLASTIC"/>
    <property type="match status" value="1"/>
</dbReference>
<evidence type="ECO:0000256" key="2">
    <source>
        <dbReference type="ARBA" id="ARBA00010617"/>
    </source>
</evidence>
<dbReference type="GO" id="GO:0005783">
    <property type="term" value="C:endoplasmic reticulum"/>
    <property type="evidence" value="ECO:0007669"/>
    <property type="project" value="TreeGrafter"/>
</dbReference>
<dbReference type="PROSITE" id="PS00086">
    <property type="entry name" value="CYTOCHROME_P450"/>
    <property type="match status" value="1"/>
</dbReference>
<evidence type="ECO:0000313" key="9">
    <source>
        <dbReference type="Proteomes" id="UP001370490"/>
    </source>
</evidence>
<evidence type="ECO:0000256" key="5">
    <source>
        <dbReference type="ARBA" id="ARBA00023136"/>
    </source>
</evidence>
<keyword evidence="7" id="KW-0503">Monooxygenase</keyword>
<dbReference type="GO" id="GO:0016709">
    <property type="term" value="F:oxidoreductase activity, acting on paired donors, with incorporation or reduction of molecular oxygen, NAD(P)H as one donor, and incorporation of one atom of oxygen"/>
    <property type="evidence" value="ECO:0007669"/>
    <property type="project" value="TreeGrafter"/>
</dbReference>
<dbReference type="PRINTS" id="PR00463">
    <property type="entry name" value="EP450I"/>
</dbReference>